<sequence length="467" mass="54161">MGIRVQKKDRNNRLCVDETMSDDDYVVMLPLETMQRLHLSHAHPLWIKGKKGRQTMCIAIAYDHDDRCKIEPKTRLNRAVMNDLSIRIGGSVSVHCLPGVKKPVHILSTDDNLKLAEFLNNVGDDVLSEIFLRLPNGRSALQYSSVCKRWSSIISDSAFIHNFIHIHDHMCLRFSEDYYRSRPFMLLFTRYDRYYRSGESDDDPHYFEPFCQVFSEKSKVPHGGKRSNYLYFMPCTVVILASYNDLVLATSLDDTHPKHPPFTAATKNYICNPLTKQWLELPKVKPLHIISGYGFVCEPICSKKLGCTSNVRYRVVIIGRAHSTINLLDRRMGKLHLGLVNGQLRLSQFYEAEAQKYYVFRVWELKNKNDNKCPSWVLVYNLKLNCSERKMFFLSFHPNHTNVVFLLRGNEVCQYDMFEKKYEKVGEYADRIYMPWIDISTHTIFYPSWPTPIPALPSTPIPALPSG</sequence>
<evidence type="ECO:0000259" key="1">
    <source>
        <dbReference type="SMART" id="SM00256"/>
    </source>
</evidence>
<name>A0A2P5F2G4_TREOI</name>
<accession>A0A2P5F2G4</accession>
<dbReference type="SUPFAM" id="SSF50692">
    <property type="entry name" value="ADC-like"/>
    <property type="match status" value="1"/>
</dbReference>
<dbReference type="AlphaFoldDB" id="A0A2P5F2G4"/>
<comment type="caution">
    <text evidence="2">The sequence shown here is derived from an EMBL/GenBank/DDBJ whole genome shotgun (WGS) entry which is preliminary data.</text>
</comment>
<dbReference type="SMART" id="SM00256">
    <property type="entry name" value="FBOX"/>
    <property type="match status" value="1"/>
</dbReference>
<dbReference type="FunCoup" id="A0A2P5F2G4">
    <property type="interactions" value="213"/>
</dbReference>
<evidence type="ECO:0000313" key="3">
    <source>
        <dbReference type="Proteomes" id="UP000237000"/>
    </source>
</evidence>
<feature type="domain" description="F-box" evidence="1">
    <location>
        <begin position="122"/>
        <end position="163"/>
    </location>
</feature>
<dbReference type="STRING" id="63057.A0A2P5F2G4"/>
<dbReference type="PANTHER" id="PTHR31672">
    <property type="entry name" value="BNACNNG10540D PROTEIN"/>
    <property type="match status" value="1"/>
</dbReference>
<dbReference type="InterPro" id="IPR050796">
    <property type="entry name" value="SCF_F-box_component"/>
</dbReference>
<dbReference type="Gene3D" id="1.20.1280.50">
    <property type="match status" value="1"/>
</dbReference>
<dbReference type="InterPro" id="IPR001810">
    <property type="entry name" value="F-box_dom"/>
</dbReference>
<dbReference type="Gene3D" id="2.40.40.20">
    <property type="match status" value="1"/>
</dbReference>
<reference evidence="3" key="1">
    <citation type="submission" date="2016-06" db="EMBL/GenBank/DDBJ databases">
        <title>Parallel loss of symbiosis genes in relatives of nitrogen-fixing non-legume Parasponia.</title>
        <authorList>
            <person name="Van Velzen R."/>
            <person name="Holmer R."/>
            <person name="Bu F."/>
            <person name="Rutten L."/>
            <person name="Van Zeijl A."/>
            <person name="Liu W."/>
            <person name="Santuari L."/>
            <person name="Cao Q."/>
            <person name="Sharma T."/>
            <person name="Shen D."/>
            <person name="Roswanjaya Y."/>
            <person name="Wardhani T."/>
            <person name="Kalhor M.S."/>
            <person name="Jansen J."/>
            <person name="Van den Hoogen J."/>
            <person name="Gungor B."/>
            <person name="Hartog M."/>
            <person name="Hontelez J."/>
            <person name="Verver J."/>
            <person name="Yang W.-C."/>
            <person name="Schijlen E."/>
            <person name="Repin R."/>
            <person name="Schilthuizen M."/>
            <person name="Schranz E."/>
            <person name="Heidstra R."/>
            <person name="Miyata K."/>
            <person name="Fedorova E."/>
            <person name="Kohlen W."/>
            <person name="Bisseling T."/>
            <person name="Smit S."/>
            <person name="Geurts R."/>
        </authorList>
    </citation>
    <scope>NUCLEOTIDE SEQUENCE [LARGE SCALE GENOMIC DNA]</scope>
    <source>
        <strain evidence="3">cv. RG33-2</strain>
    </source>
</reference>
<evidence type="ECO:0000313" key="2">
    <source>
        <dbReference type="EMBL" id="PON91977.1"/>
    </source>
</evidence>
<dbReference type="Proteomes" id="UP000237000">
    <property type="component" value="Unassembled WGS sequence"/>
</dbReference>
<protein>
    <submittedName>
        <fullName evidence="2">Aspartate decarboxylase</fullName>
    </submittedName>
</protein>
<gene>
    <name evidence="2" type="ORF">TorRG33x02_123080</name>
</gene>
<dbReference type="Pfam" id="PF00646">
    <property type="entry name" value="F-box"/>
    <property type="match status" value="1"/>
</dbReference>
<keyword evidence="3" id="KW-1185">Reference proteome</keyword>
<dbReference type="InterPro" id="IPR009010">
    <property type="entry name" value="Asp_de-COase-like_dom_sf"/>
</dbReference>
<dbReference type="InParanoid" id="A0A2P5F2G4"/>
<dbReference type="InterPro" id="IPR036047">
    <property type="entry name" value="F-box-like_dom_sf"/>
</dbReference>
<dbReference type="OrthoDB" id="1194003at2759"/>
<organism evidence="2 3">
    <name type="scientific">Trema orientale</name>
    <name type="common">Charcoal tree</name>
    <name type="synonym">Celtis orientalis</name>
    <dbReference type="NCBI Taxonomy" id="63057"/>
    <lineage>
        <taxon>Eukaryota</taxon>
        <taxon>Viridiplantae</taxon>
        <taxon>Streptophyta</taxon>
        <taxon>Embryophyta</taxon>
        <taxon>Tracheophyta</taxon>
        <taxon>Spermatophyta</taxon>
        <taxon>Magnoliopsida</taxon>
        <taxon>eudicotyledons</taxon>
        <taxon>Gunneridae</taxon>
        <taxon>Pentapetalae</taxon>
        <taxon>rosids</taxon>
        <taxon>fabids</taxon>
        <taxon>Rosales</taxon>
        <taxon>Cannabaceae</taxon>
        <taxon>Trema</taxon>
    </lineage>
</organism>
<dbReference type="EMBL" id="JXTC01000070">
    <property type="protein sequence ID" value="PON91977.1"/>
    <property type="molecule type" value="Genomic_DNA"/>
</dbReference>
<proteinExistence type="predicted"/>
<dbReference type="SUPFAM" id="SSF81383">
    <property type="entry name" value="F-box domain"/>
    <property type="match status" value="1"/>
</dbReference>